<accession>A0A1L9R8A9</accession>
<keyword evidence="3" id="KW-1185">Reference proteome</keyword>
<dbReference type="EMBL" id="KV878216">
    <property type="protein sequence ID" value="OJJ31165.1"/>
    <property type="molecule type" value="Genomic_DNA"/>
</dbReference>
<name>A0A1L9R8A9_ASPWE</name>
<sequence>MHTFHLVSLLLASASLAVSSIVPYKQCGTCNPLSGENHCDPSTSCISTGTQFHCACRAGYKASKHDFDANKQFRLEIPNYEFLVFTPEHTKCDVPCKNSYGAGPDLCAEVPIHKECAV</sequence>
<feature type="signal peptide" evidence="1">
    <location>
        <begin position="1"/>
        <end position="19"/>
    </location>
</feature>
<evidence type="ECO:0008006" key="4">
    <source>
        <dbReference type="Google" id="ProtNLM"/>
    </source>
</evidence>
<dbReference type="STRING" id="1073089.A0A1L9R8A9"/>
<dbReference type="OrthoDB" id="291007at2759"/>
<keyword evidence="1" id="KW-0732">Signal</keyword>
<dbReference type="VEuPathDB" id="FungiDB:ASPWEDRAFT_119504"/>
<evidence type="ECO:0000313" key="3">
    <source>
        <dbReference type="Proteomes" id="UP000184383"/>
    </source>
</evidence>
<dbReference type="GeneID" id="63744759"/>
<reference evidence="3" key="1">
    <citation type="journal article" date="2017" name="Genome Biol.">
        <title>Comparative genomics reveals high biological diversity and specific adaptations in the industrially and medically important fungal genus Aspergillus.</title>
        <authorList>
            <person name="de Vries R.P."/>
            <person name="Riley R."/>
            <person name="Wiebenga A."/>
            <person name="Aguilar-Osorio G."/>
            <person name="Amillis S."/>
            <person name="Uchima C.A."/>
            <person name="Anderluh G."/>
            <person name="Asadollahi M."/>
            <person name="Askin M."/>
            <person name="Barry K."/>
            <person name="Battaglia E."/>
            <person name="Bayram O."/>
            <person name="Benocci T."/>
            <person name="Braus-Stromeyer S.A."/>
            <person name="Caldana C."/>
            <person name="Canovas D."/>
            <person name="Cerqueira G.C."/>
            <person name="Chen F."/>
            <person name="Chen W."/>
            <person name="Choi C."/>
            <person name="Clum A."/>
            <person name="Dos Santos R.A."/>
            <person name="Damasio A.R."/>
            <person name="Diallinas G."/>
            <person name="Emri T."/>
            <person name="Fekete E."/>
            <person name="Flipphi M."/>
            <person name="Freyberg S."/>
            <person name="Gallo A."/>
            <person name="Gournas C."/>
            <person name="Habgood R."/>
            <person name="Hainaut M."/>
            <person name="Harispe M.L."/>
            <person name="Henrissat B."/>
            <person name="Hilden K.S."/>
            <person name="Hope R."/>
            <person name="Hossain A."/>
            <person name="Karabika E."/>
            <person name="Karaffa L."/>
            <person name="Karanyi Z."/>
            <person name="Krasevec N."/>
            <person name="Kuo A."/>
            <person name="Kusch H."/>
            <person name="LaButti K."/>
            <person name="Lagendijk E.L."/>
            <person name="Lapidus A."/>
            <person name="Levasseur A."/>
            <person name="Lindquist E."/>
            <person name="Lipzen A."/>
            <person name="Logrieco A.F."/>
            <person name="MacCabe A."/>
            <person name="Maekelae M.R."/>
            <person name="Malavazi I."/>
            <person name="Melin P."/>
            <person name="Meyer V."/>
            <person name="Mielnichuk N."/>
            <person name="Miskei M."/>
            <person name="Molnar A.P."/>
            <person name="Mule G."/>
            <person name="Ngan C.Y."/>
            <person name="Orejas M."/>
            <person name="Orosz E."/>
            <person name="Ouedraogo J.P."/>
            <person name="Overkamp K.M."/>
            <person name="Park H.-S."/>
            <person name="Perrone G."/>
            <person name="Piumi F."/>
            <person name="Punt P.J."/>
            <person name="Ram A.F."/>
            <person name="Ramon A."/>
            <person name="Rauscher S."/>
            <person name="Record E."/>
            <person name="Riano-Pachon D.M."/>
            <person name="Robert V."/>
            <person name="Roehrig J."/>
            <person name="Ruller R."/>
            <person name="Salamov A."/>
            <person name="Salih N.S."/>
            <person name="Samson R.A."/>
            <person name="Sandor E."/>
            <person name="Sanguinetti M."/>
            <person name="Schuetze T."/>
            <person name="Sepcic K."/>
            <person name="Shelest E."/>
            <person name="Sherlock G."/>
            <person name="Sophianopoulou V."/>
            <person name="Squina F.M."/>
            <person name="Sun H."/>
            <person name="Susca A."/>
            <person name="Todd R.B."/>
            <person name="Tsang A."/>
            <person name="Unkles S.E."/>
            <person name="van de Wiele N."/>
            <person name="van Rossen-Uffink D."/>
            <person name="Oliveira J.V."/>
            <person name="Vesth T.C."/>
            <person name="Visser J."/>
            <person name="Yu J.-H."/>
            <person name="Zhou M."/>
            <person name="Andersen M.R."/>
            <person name="Archer D.B."/>
            <person name="Baker S.E."/>
            <person name="Benoit I."/>
            <person name="Brakhage A.A."/>
            <person name="Braus G.H."/>
            <person name="Fischer R."/>
            <person name="Frisvad J.C."/>
            <person name="Goldman G.H."/>
            <person name="Houbraken J."/>
            <person name="Oakley B."/>
            <person name="Pocsi I."/>
            <person name="Scazzocchio C."/>
            <person name="Seiboth B."/>
            <person name="vanKuyk P.A."/>
            <person name="Wortman J."/>
            <person name="Dyer P.S."/>
            <person name="Grigoriev I.V."/>
        </authorList>
    </citation>
    <scope>NUCLEOTIDE SEQUENCE [LARGE SCALE GENOMIC DNA]</scope>
    <source>
        <strain evidence="3">DTO 134E9</strain>
    </source>
</reference>
<proteinExistence type="predicted"/>
<feature type="chain" id="PRO_5009887435" description="EGF-like calcium-binding domain-containing protein" evidence="1">
    <location>
        <begin position="20"/>
        <end position="118"/>
    </location>
</feature>
<evidence type="ECO:0000256" key="1">
    <source>
        <dbReference type="SAM" id="SignalP"/>
    </source>
</evidence>
<evidence type="ECO:0000313" key="2">
    <source>
        <dbReference type="EMBL" id="OJJ31165.1"/>
    </source>
</evidence>
<dbReference type="RefSeq" id="XP_040684842.1">
    <property type="nucleotide sequence ID" value="XM_040828911.1"/>
</dbReference>
<protein>
    <recommendedName>
        <fullName evidence="4">EGF-like calcium-binding domain-containing protein</fullName>
    </recommendedName>
</protein>
<organism evidence="2 3">
    <name type="scientific">Aspergillus wentii DTO 134E9</name>
    <dbReference type="NCBI Taxonomy" id="1073089"/>
    <lineage>
        <taxon>Eukaryota</taxon>
        <taxon>Fungi</taxon>
        <taxon>Dikarya</taxon>
        <taxon>Ascomycota</taxon>
        <taxon>Pezizomycotina</taxon>
        <taxon>Eurotiomycetes</taxon>
        <taxon>Eurotiomycetidae</taxon>
        <taxon>Eurotiales</taxon>
        <taxon>Aspergillaceae</taxon>
        <taxon>Aspergillus</taxon>
        <taxon>Aspergillus subgen. Cremei</taxon>
    </lineage>
</organism>
<gene>
    <name evidence="2" type="ORF">ASPWEDRAFT_119504</name>
</gene>
<dbReference type="Proteomes" id="UP000184383">
    <property type="component" value="Unassembled WGS sequence"/>
</dbReference>
<dbReference type="AlphaFoldDB" id="A0A1L9R8A9"/>